<organism evidence="1 2">
    <name type="scientific">Chelativorans salis</name>
    <dbReference type="NCBI Taxonomy" id="2978478"/>
    <lineage>
        <taxon>Bacteria</taxon>
        <taxon>Pseudomonadati</taxon>
        <taxon>Pseudomonadota</taxon>
        <taxon>Alphaproteobacteria</taxon>
        <taxon>Hyphomicrobiales</taxon>
        <taxon>Phyllobacteriaceae</taxon>
        <taxon>Chelativorans</taxon>
    </lineage>
</organism>
<dbReference type="InterPro" id="IPR007183">
    <property type="entry name" value="UPF0280"/>
</dbReference>
<dbReference type="RefSeq" id="WP_260904268.1">
    <property type="nucleotide sequence ID" value="NZ_JAOCZP010000004.1"/>
</dbReference>
<sequence>MNGPAVTWLADRRRLHMNHGPIDLIVEAFGAEVERQAAYTQAANRFGTVLEELVTELPLLRQPVSEASRTLRFSTARRMEEAARSHAPTFVTPMAAVAGGVADEMLTALVAGRRLRRAYVNNGGDVALYLAPGEHMDAAIAGTGHGFADHLAISAEDSVRGIATSGWRGRSHSLGIADAVTVLAENAAQADVAATLIANVVDLPGHPGIARVPASQIDPDSDLGDRLVTQDVGPFSDVEVAAALERGLATANAMAERGLIHSAALFLRGESRICGPLAAAGGSAYKLSWRTVCHV</sequence>
<keyword evidence="2" id="KW-1185">Reference proteome</keyword>
<dbReference type="Gene3D" id="3.10.520.10">
    <property type="entry name" value="ApbE-like domains"/>
    <property type="match status" value="1"/>
</dbReference>
<gene>
    <name evidence="1" type="ORF">N5A92_15245</name>
</gene>
<comment type="caution">
    <text evidence="1">The sequence shown here is derived from an EMBL/GenBank/DDBJ whole genome shotgun (WGS) entry which is preliminary data.</text>
</comment>
<proteinExistence type="predicted"/>
<protein>
    <submittedName>
        <fullName evidence="1">UPF0280 family protein</fullName>
    </submittedName>
</protein>
<evidence type="ECO:0000313" key="2">
    <source>
        <dbReference type="Proteomes" id="UP001320831"/>
    </source>
</evidence>
<dbReference type="Proteomes" id="UP001320831">
    <property type="component" value="Unassembled WGS sequence"/>
</dbReference>
<dbReference type="SUPFAM" id="SSF143631">
    <property type="entry name" value="ApbE-like"/>
    <property type="match status" value="1"/>
</dbReference>
<dbReference type="InterPro" id="IPR003374">
    <property type="entry name" value="ApbE-like_sf"/>
</dbReference>
<reference evidence="1 2" key="1">
    <citation type="submission" date="2022-09" db="EMBL/GenBank/DDBJ databases">
        <title>Chelativorans salina sp. nov., a novel slightly halophilic bacterium isolated from a saline lake sediment enrichment.</title>
        <authorList>
            <person name="Gao L."/>
            <person name="Fang B.-Z."/>
            <person name="Li W.-J."/>
        </authorList>
    </citation>
    <scope>NUCLEOTIDE SEQUENCE [LARGE SCALE GENOMIC DNA]</scope>
    <source>
        <strain evidence="1 2">EGI FJ00035</strain>
    </source>
</reference>
<dbReference type="EMBL" id="JAOCZP010000004">
    <property type="protein sequence ID" value="MCT7376389.1"/>
    <property type="molecule type" value="Genomic_DNA"/>
</dbReference>
<accession>A0ABT2LPN8</accession>
<evidence type="ECO:0000313" key="1">
    <source>
        <dbReference type="EMBL" id="MCT7376389.1"/>
    </source>
</evidence>
<dbReference type="PIRSF" id="PIRSF006421">
    <property type="entry name" value="UCP006421"/>
    <property type="match status" value="1"/>
</dbReference>
<name>A0ABT2LPN8_9HYPH</name>
<dbReference type="NCBIfam" id="NF003322">
    <property type="entry name" value="PRK04334.1-2"/>
    <property type="match status" value="1"/>
</dbReference>